<dbReference type="PANTHER" id="PTHR11243:SF23">
    <property type="entry name" value="LD06925P"/>
    <property type="match status" value="1"/>
</dbReference>
<feature type="region of interest" description="Disordered" evidence="1">
    <location>
        <begin position="351"/>
        <end position="395"/>
    </location>
</feature>
<dbReference type="CDD" id="cd00577">
    <property type="entry name" value="PCNA"/>
    <property type="match status" value="1"/>
</dbReference>
<dbReference type="Pfam" id="PF00169">
    <property type="entry name" value="PH"/>
    <property type="match status" value="1"/>
</dbReference>
<gene>
    <name evidence="3" type="ORF">KIN20_031803</name>
</gene>
<dbReference type="SUPFAM" id="SSF50729">
    <property type="entry name" value="PH domain-like"/>
    <property type="match status" value="1"/>
</dbReference>
<dbReference type="SUPFAM" id="SSF55979">
    <property type="entry name" value="DNA clamp"/>
    <property type="match status" value="1"/>
</dbReference>
<evidence type="ECO:0000313" key="3">
    <source>
        <dbReference type="EMBL" id="KAJ1370141.1"/>
    </source>
</evidence>
<dbReference type="Gene3D" id="2.30.29.30">
    <property type="entry name" value="Pleckstrin-homology domain (PH domain)/Phosphotyrosine-binding domain (PTB)"/>
    <property type="match status" value="1"/>
</dbReference>
<dbReference type="InterPro" id="IPR046938">
    <property type="entry name" value="DNA_clamp_sf"/>
</dbReference>
<comment type="caution">
    <text evidence="3">The sequence shown here is derived from an EMBL/GenBank/DDBJ whole genome shotgun (WGS) entry which is preliminary data.</text>
</comment>
<sequence>MWVQDSPNKLHFVRRSDKYPFIDRPDLYLVTQKTVDLEVPAGNNWTREVKTQFVQDFFSRETVCPPELEGFLYLKSDGRKSWKKHYFVLRPSGLYYAPKGKKSSKDLQCLMNLHSNQVYTGVGWAKKYKSPTDWCIAIKLTQLQMKRSQYIKYICADDEASYRRWLVGLRIAKNGADLMTNYVKACERRRLALSTQPVCVPPPRVASSISQQPITVNIRELAPTPSSSRLDLGSNFSDCTGKPSAMSSPSQVSRLSTMSTDRCVSLTNSTAIIFQDYDEQPTGTIKRAPIDVLRRVSHSSSSNGGQSLGTPDDEDSDEEFPAPPPVCSRTSTPSLADSRAHFTLQSKPLHQSMVSPNASPLRTPVCVSPPQVLLSPTGSTPTPKKAPPPPPKRSEATRILTTQTNHMNDLEAAMQMAGGDVRTDQLHALELKHARVHEFASIIKAISFRENGTIQATPQGIRILVDDHHCEQAIAYLSNDLFARFELRERSVHFRLPLNLVTECIAMHSGSGATFKMTYDGDDEPVKLVLEEDGIVVDMTVQTLTTEEVLDFEFDTEDVTFQAIMKPYMLKEAIKELDASSSTVTLSVSSDELELETTGEIGRAVTKFPRYSEQFERLECAEPVTHQYLISFIKNMNAAFAVANKVSLRCDSRGVLSVQFMVEPVEHKQIFIEFYCCSAHRRVMSEIRFT</sequence>
<accession>A0AAD5R5V8</accession>
<feature type="compositionally biased region" description="Polar residues" evidence="1">
    <location>
        <begin position="245"/>
        <end position="254"/>
    </location>
</feature>
<dbReference type="PRINTS" id="PR01246">
    <property type="entry name" value="RAD1REPAIR"/>
</dbReference>
<dbReference type="InterPro" id="IPR001849">
    <property type="entry name" value="PH_domain"/>
</dbReference>
<dbReference type="PRINTS" id="PR01245">
    <property type="entry name" value="RAD1REC1"/>
</dbReference>
<feature type="domain" description="PH" evidence="2">
    <location>
        <begin position="65"/>
        <end position="174"/>
    </location>
</feature>
<dbReference type="Pfam" id="PF02144">
    <property type="entry name" value="Rad1"/>
    <property type="match status" value="1"/>
</dbReference>
<feature type="compositionally biased region" description="Polar residues" evidence="1">
    <location>
        <begin position="351"/>
        <end position="360"/>
    </location>
</feature>
<dbReference type="InterPro" id="IPR039664">
    <property type="entry name" value="GRB/APBB1IP"/>
</dbReference>
<evidence type="ECO:0000313" key="4">
    <source>
        <dbReference type="Proteomes" id="UP001196413"/>
    </source>
</evidence>
<dbReference type="SMART" id="SM00233">
    <property type="entry name" value="PH"/>
    <property type="match status" value="1"/>
</dbReference>
<dbReference type="InterPro" id="IPR003021">
    <property type="entry name" value="Rad1_Rec1_Rad17"/>
</dbReference>
<dbReference type="InterPro" id="IPR039665">
    <property type="entry name" value="PH_APBB1IP"/>
</dbReference>
<keyword evidence="4" id="KW-1185">Reference proteome</keyword>
<dbReference type="EMBL" id="JAHQIW010006741">
    <property type="protein sequence ID" value="KAJ1370141.1"/>
    <property type="molecule type" value="Genomic_DNA"/>
</dbReference>
<feature type="compositionally biased region" description="Low complexity" evidence="1">
    <location>
        <begin position="298"/>
        <end position="309"/>
    </location>
</feature>
<dbReference type="Gene3D" id="3.70.10.10">
    <property type="match status" value="1"/>
</dbReference>
<evidence type="ECO:0000256" key="1">
    <source>
        <dbReference type="SAM" id="MobiDB-lite"/>
    </source>
</evidence>
<feature type="region of interest" description="Disordered" evidence="1">
    <location>
        <begin position="296"/>
        <end position="333"/>
    </location>
</feature>
<dbReference type="AlphaFoldDB" id="A0AAD5R5V8"/>
<dbReference type="GO" id="GO:0000077">
    <property type="term" value="P:DNA damage checkpoint signaling"/>
    <property type="evidence" value="ECO:0007669"/>
    <property type="project" value="InterPro"/>
</dbReference>
<proteinExistence type="predicted"/>
<dbReference type="InterPro" id="IPR011993">
    <property type="entry name" value="PH-like_dom_sf"/>
</dbReference>
<dbReference type="CDD" id="cd01259">
    <property type="entry name" value="PH_APBB1IP"/>
    <property type="match status" value="1"/>
</dbReference>
<organism evidence="3 4">
    <name type="scientific">Parelaphostrongylus tenuis</name>
    <name type="common">Meningeal worm</name>
    <dbReference type="NCBI Taxonomy" id="148309"/>
    <lineage>
        <taxon>Eukaryota</taxon>
        <taxon>Metazoa</taxon>
        <taxon>Ecdysozoa</taxon>
        <taxon>Nematoda</taxon>
        <taxon>Chromadorea</taxon>
        <taxon>Rhabditida</taxon>
        <taxon>Rhabditina</taxon>
        <taxon>Rhabditomorpha</taxon>
        <taxon>Strongyloidea</taxon>
        <taxon>Metastrongylidae</taxon>
        <taxon>Parelaphostrongylus</taxon>
    </lineage>
</organism>
<dbReference type="GO" id="GO:0005634">
    <property type="term" value="C:nucleus"/>
    <property type="evidence" value="ECO:0007669"/>
    <property type="project" value="InterPro"/>
</dbReference>
<dbReference type="Proteomes" id="UP001196413">
    <property type="component" value="Unassembled WGS sequence"/>
</dbReference>
<evidence type="ECO:0000259" key="2">
    <source>
        <dbReference type="PROSITE" id="PS50003"/>
    </source>
</evidence>
<dbReference type="InterPro" id="IPR003011">
    <property type="entry name" value="Cell_cycle_checkpoint_Rad1"/>
</dbReference>
<dbReference type="PROSITE" id="PS50003">
    <property type="entry name" value="PH_DOMAIN"/>
    <property type="match status" value="1"/>
</dbReference>
<name>A0AAD5R5V8_PARTN</name>
<dbReference type="PANTHER" id="PTHR11243">
    <property type="entry name" value="GROWTH FACTOR RECEPTOR-BOUND PROTEIN"/>
    <property type="match status" value="1"/>
</dbReference>
<protein>
    <recommendedName>
        <fullName evidence="2">PH domain-containing protein</fullName>
    </recommendedName>
</protein>
<feature type="compositionally biased region" description="Acidic residues" evidence="1">
    <location>
        <begin position="311"/>
        <end position="320"/>
    </location>
</feature>
<feature type="compositionally biased region" description="Polar residues" evidence="1">
    <location>
        <begin position="225"/>
        <end position="238"/>
    </location>
</feature>
<reference evidence="3" key="1">
    <citation type="submission" date="2021-06" db="EMBL/GenBank/DDBJ databases">
        <title>Parelaphostrongylus tenuis whole genome reference sequence.</title>
        <authorList>
            <person name="Garwood T.J."/>
            <person name="Larsen P.A."/>
            <person name="Fountain-Jones N.M."/>
            <person name="Garbe J.R."/>
            <person name="Macchietto M.G."/>
            <person name="Kania S.A."/>
            <person name="Gerhold R.W."/>
            <person name="Richards J.E."/>
            <person name="Wolf T.M."/>
        </authorList>
    </citation>
    <scope>NUCLEOTIDE SEQUENCE</scope>
    <source>
        <strain evidence="3">MNPRO001-30</strain>
        <tissue evidence="3">Meninges</tissue>
    </source>
</reference>
<feature type="region of interest" description="Disordered" evidence="1">
    <location>
        <begin position="225"/>
        <end position="254"/>
    </location>
</feature>